<sequence length="103" mass="12106">MDFGYLTTVRCFAGIPWIVMSYNIACQWSINLEEWINIYSDFMWPKILKKVYLVLKFHLPGHIKDCQEKYCMSFHIDVGENDREAPEHSWAISNGVAALTREM</sequence>
<accession>A0AA39UX06</accession>
<name>A0AA39UX06_9AGAR</name>
<organism evidence="1 2">
    <name type="scientific">Armillaria luteobubalina</name>
    <dbReference type="NCBI Taxonomy" id="153913"/>
    <lineage>
        <taxon>Eukaryota</taxon>
        <taxon>Fungi</taxon>
        <taxon>Dikarya</taxon>
        <taxon>Basidiomycota</taxon>
        <taxon>Agaricomycotina</taxon>
        <taxon>Agaricomycetes</taxon>
        <taxon>Agaricomycetidae</taxon>
        <taxon>Agaricales</taxon>
        <taxon>Marasmiineae</taxon>
        <taxon>Physalacriaceae</taxon>
        <taxon>Armillaria</taxon>
    </lineage>
</organism>
<dbReference type="AlphaFoldDB" id="A0AA39UX06"/>
<dbReference type="Proteomes" id="UP001175228">
    <property type="component" value="Unassembled WGS sequence"/>
</dbReference>
<gene>
    <name evidence="1" type="ORF">EDD18DRAFT_1074246</name>
</gene>
<evidence type="ECO:0000313" key="1">
    <source>
        <dbReference type="EMBL" id="KAK0496440.1"/>
    </source>
</evidence>
<dbReference type="InterPro" id="IPR040521">
    <property type="entry name" value="KDZ"/>
</dbReference>
<dbReference type="Pfam" id="PF18758">
    <property type="entry name" value="KDZ"/>
    <property type="match status" value="1"/>
</dbReference>
<protein>
    <submittedName>
        <fullName evidence="1">Uncharacterized protein</fullName>
    </submittedName>
</protein>
<reference evidence="1" key="1">
    <citation type="submission" date="2023-06" db="EMBL/GenBank/DDBJ databases">
        <authorList>
            <consortium name="Lawrence Berkeley National Laboratory"/>
            <person name="Ahrendt S."/>
            <person name="Sahu N."/>
            <person name="Indic B."/>
            <person name="Wong-Bajracharya J."/>
            <person name="Merenyi Z."/>
            <person name="Ke H.-M."/>
            <person name="Monk M."/>
            <person name="Kocsube S."/>
            <person name="Drula E."/>
            <person name="Lipzen A."/>
            <person name="Balint B."/>
            <person name="Henrissat B."/>
            <person name="Andreopoulos B."/>
            <person name="Martin F.M."/>
            <person name="Harder C.B."/>
            <person name="Rigling D."/>
            <person name="Ford K.L."/>
            <person name="Foster G.D."/>
            <person name="Pangilinan J."/>
            <person name="Papanicolaou A."/>
            <person name="Barry K."/>
            <person name="LaButti K."/>
            <person name="Viragh M."/>
            <person name="Koriabine M."/>
            <person name="Yan M."/>
            <person name="Riley R."/>
            <person name="Champramary S."/>
            <person name="Plett K.L."/>
            <person name="Tsai I.J."/>
            <person name="Slot J."/>
            <person name="Sipos G."/>
            <person name="Plett J."/>
            <person name="Nagy L.G."/>
            <person name="Grigoriev I.V."/>
        </authorList>
    </citation>
    <scope>NUCLEOTIDE SEQUENCE</scope>
    <source>
        <strain evidence="1">HWK02</strain>
    </source>
</reference>
<comment type="caution">
    <text evidence="1">The sequence shown here is derived from an EMBL/GenBank/DDBJ whole genome shotgun (WGS) entry which is preliminary data.</text>
</comment>
<keyword evidence="2" id="KW-1185">Reference proteome</keyword>
<evidence type="ECO:0000313" key="2">
    <source>
        <dbReference type="Proteomes" id="UP001175228"/>
    </source>
</evidence>
<dbReference type="EMBL" id="JAUEPU010000015">
    <property type="protein sequence ID" value="KAK0496440.1"/>
    <property type="molecule type" value="Genomic_DNA"/>
</dbReference>
<proteinExistence type="predicted"/>